<dbReference type="EMBL" id="VWRR01000011">
    <property type="protein sequence ID" value="KAF6002131.1"/>
    <property type="molecule type" value="Genomic_DNA"/>
</dbReference>
<organism evidence="5 6">
    <name type="scientific">Cyanidiococcus yangmingshanensis</name>
    <dbReference type="NCBI Taxonomy" id="2690220"/>
    <lineage>
        <taxon>Eukaryota</taxon>
        <taxon>Rhodophyta</taxon>
        <taxon>Bangiophyceae</taxon>
        <taxon>Cyanidiales</taxon>
        <taxon>Cyanidiaceae</taxon>
        <taxon>Cyanidiococcus</taxon>
    </lineage>
</organism>
<evidence type="ECO:0000313" key="6">
    <source>
        <dbReference type="Proteomes" id="UP000530660"/>
    </source>
</evidence>
<proteinExistence type="predicted"/>
<gene>
    <name evidence="5" type="primary">RAE1</name>
    <name evidence="5" type="ORF">F1559_001051</name>
</gene>
<dbReference type="AlphaFoldDB" id="A0A7J7III4"/>
<evidence type="ECO:0000313" key="5">
    <source>
        <dbReference type="EMBL" id="KAF6002131.1"/>
    </source>
</evidence>
<evidence type="ECO:0000256" key="1">
    <source>
        <dbReference type="ARBA" id="ARBA00022574"/>
    </source>
</evidence>
<dbReference type="InterPro" id="IPR015943">
    <property type="entry name" value="WD40/YVTN_repeat-like_dom_sf"/>
</dbReference>
<name>A0A7J7III4_9RHOD</name>
<dbReference type="Gene3D" id="2.130.10.10">
    <property type="entry name" value="YVTN repeat-like/Quinoprotein amine dehydrogenase"/>
    <property type="match status" value="1"/>
</dbReference>
<dbReference type="PRINTS" id="PR00320">
    <property type="entry name" value="GPROTEINBRPT"/>
</dbReference>
<dbReference type="PROSITE" id="PS00678">
    <property type="entry name" value="WD_REPEATS_1"/>
    <property type="match status" value="1"/>
</dbReference>
<feature type="repeat" description="WD" evidence="3">
    <location>
        <begin position="96"/>
        <end position="128"/>
    </location>
</feature>
<dbReference type="InterPro" id="IPR036322">
    <property type="entry name" value="WD40_repeat_dom_sf"/>
</dbReference>
<dbReference type="PROSITE" id="PS50082">
    <property type="entry name" value="WD_REPEATS_2"/>
    <property type="match status" value="1"/>
</dbReference>
<dbReference type="Proteomes" id="UP000530660">
    <property type="component" value="Unassembled WGS sequence"/>
</dbReference>
<dbReference type="InterPro" id="IPR020472">
    <property type="entry name" value="WD40_PAC1"/>
</dbReference>
<keyword evidence="6" id="KW-1185">Reference proteome</keyword>
<evidence type="ECO:0000256" key="3">
    <source>
        <dbReference type="PROSITE-ProRule" id="PRU00221"/>
    </source>
</evidence>
<keyword evidence="1 3" id="KW-0853">WD repeat</keyword>
<dbReference type="PANTHER" id="PTHR10971">
    <property type="entry name" value="MRNA EXPORT FACTOR AND BUB3"/>
    <property type="match status" value="1"/>
</dbReference>
<dbReference type="PROSITE" id="PS50294">
    <property type="entry name" value="WD_REPEATS_REGION"/>
    <property type="match status" value="1"/>
</dbReference>
<protein>
    <submittedName>
        <fullName evidence="5">Poly(A)+ RNA export protein rae1</fullName>
    </submittedName>
</protein>
<evidence type="ECO:0000256" key="2">
    <source>
        <dbReference type="ARBA" id="ARBA00022737"/>
    </source>
</evidence>
<dbReference type="SUPFAM" id="SSF50978">
    <property type="entry name" value="WD40 repeat-like"/>
    <property type="match status" value="1"/>
</dbReference>
<sequence>MATAFGTGGPFSANTTPGFGTSSGLGSTGAGGVLSNTTLNPNNDFLVSEPPNDTVSSLRFSPAALLPRNFIVATTWDNEVRLWEVHSNGSTQGVGLIRHEAPVLAAVWKSDGTRIFSAGCDRVCRMWDPATNAVDTVAYHDAPIRHCAFVGEHSGVAGSPFLMTASWDRTLKYWDIRAPPNPAQSGGGAMGTVALPERCYAMDVNGSLAVVGTADREVLWFDLRQPLQPAGRKTSPLRYQTRCISIFADRTCFAISSVEGRCGIEYLQDTSKSFAFKCHRVDQGAGGQERITPVNCVTAFPSTAPDLVDVLATAGGDGRVNIWNKAAKVKTKGFKEVSLPIVALEFNANGSILAYAMGYDWSQGASGYARFQSVPPAQRNTIFLHAVQDDEIRSKSTNARPPVRKGLF</sequence>
<keyword evidence="2" id="KW-0677">Repeat</keyword>
<reference evidence="5 6" key="1">
    <citation type="journal article" date="2020" name="J. Phycol.">
        <title>Comparative genome analysis reveals Cyanidiococcus gen. nov., a new extremophilic red algal genus sister to Cyanidioschyzon (Cyanidioschyzonaceae, Rhodophyta).</title>
        <authorList>
            <person name="Liu S.-L."/>
            <person name="Chiang Y.-R."/>
            <person name="Yoon H.S."/>
            <person name="Fu H.-Y."/>
        </authorList>
    </citation>
    <scope>NUCLEOTIDE SEQUENCE [LARGE SCALE GENOMIC DNA]</scope>
    <source>
        <strain evidence="5 6">THAL066</strain>
    </source>
</reference>
<dbReference type="SMART" id="SM00320">
    <property type="entry name" value="WD40"/>
    <property type="match status" value="4"/>
</dbReference>
<dbReference type="InterPro" id="IPR019775">
    <property type="entry name" value="WD40_repeat_CS"/>
</dbReference>
<feature type="region of interest" description="Disordered" evidence="4">
    <location>
        <begin position="1"/>
        <end position="24"/>
    </location>
</feature>
<evidence type="ECO:0000256" key="4">
    <source>
        <dbReference type="SAM" id="MobiDB-lite"/>
    </source>
</evidence>
<dbReference type="Pfam" id="PF00400">
    <property type="entry name" value="WD40"/>
    <property type="match status" value="2"/>
</dbReference>
<accession>A0A7J7III4</accession>
<comment type="caution">
    <text evidence="5">The sequence shown here is derived from an EMBL/GenBank/DDBJ whole genome shotgun (WGS) entry which is preliminary data.</text>
</comment>
<dbReference type="OrthoDB" id="256303at2759"/>
<dbReference type="InterPro" id="IPR001680">
    <property type="entry name" value="WD40_rpt"/>
</dbReference>